<reference evidence="2 3" key="1">
    <citation type="submission" date="2013-11" db="EMBL/GenBank/DDBJ databases">
        <title>Genome sequencing of Stegodyphus mimosarum.</title>
        <authorList>
            <person name="Bechsgaard J."/>
        </authorList>
    </citation>
    <scope>NUCLEOTIDE SEQUENCE [LARGE SCALE GENOMIC DNA]</scope>
</reference>
<organism evidence="2 3">
    <name type="scientific">Stegodyphus mimosarum</name>
    <name type="common">African social velvet spider</name>
    <dbReference type="NCBI Taxonomy" id="407821"/>
    <lineage>
        <taxon>Eukaryota</taxon>
        <taxon>Metazoa</taxon>
        <taxon>Ecdysozoa</taxon>
        <taxon>Arthropoda</taxon>
        <taxon>Chelicerata</taxon>
        <taxon>Arachnida</taxon>
        <taxon>Araneae</taxon>
        <taxon>Araneomorphae</taxon>
        <taxon>Entelegynae</taxon>
        <taxon>Eresoidea</taxon>
        <taxon>Eresidae</taxon>
        <taxon>Stegodyphus</taxon>
    </lineage>
</organism>
<protein>
    <submittedName>
        <fullName evidence="2">Retrovirus-related Pol polyprotein from type-1 retrotransposable element R1</fullName>
    </submittedName>
</protein>
<name>A0A087V0J4_STEMI</name>
<dbReference type="OrthoDB" id="6437148at2759"/>
<gene>
    <name evidence="2" type="ORF">X975_26002</name>
</gene>
<sequence length="224" mass="26005">MHEYQYGFTPNKSTEHAIQKMQDVLKMNESKNLHSIIISIDIQAAFDSIRWKDLIKILEIISCPQDIRHIIKDYLCNRTLQYSSDSGVINYKLTKGCPQGSCLRPTFWNLIANEVLKLCDNINHTHIQAYADDFLLIVNASRRKSIEINSGYSLKIFRNWTDKFHLKISTTKCKALYIPKRGTSINNLRKPIIRISQEKIKVDKSITYHVYLTILALPYSISQK</sequence>
<dbReference type="EMBL" id="KL811506">
    <property type="protein sequence ID" value="KFM83133.1"/>
    <property type="molecule type" value="Genomic_DNA"/>
</dbReference>
<evidence type="ECO:0000313" key="3">
    <source>
        <dbReference type="Proteomes" id="UP000054359"/>
    </source>
</evidence>
<dbReference type="OMA" id="KEWTANE"/>
<keyword evidence="3" id="KW-1185">Reference proteome</keyword>
<feature type="domain" description="Reverse transcriptase" evidence="1">
    <location>
        <begin position="1"/>
        <end position="213"/>
    </location>
</feature>
<dbReference type="PANTHER" id="PTHR19446">
    <property type="entry name" value="REVERSE TRANSCRIPTASES"/>
    <property type="match status" value="1"/>
</dbReference>
<evidence type="ECO:0000313" key="2">
    <source>
        <dbReference type="EMBL" id="KFM83133.1"/>
    </source>
</evidence>
<dbReference type="Pfam" id="PF00078">
    <property type="entry name" value="RVT_1"/>
    <property type="match status" value="1"/>
</dbReference>
<dbReference type="InterPro" id="IPR000477">
    <property type="entry name" value="RT_dom"/>
</dbReference>
<dbReference type="AlphaFoldDB" id="A0A087V0J4"/>
<dbReference type="Proteomes" id="UP000054359">
    <property type="component" value="Unassembled WGS sequence"/>
</dbReference>
<dbReference type="PROSITE" id="PS50878">
    <property type="entry name" value="RT_POL"/>
    <property type="match status" value="1"/>
</dbReference>
<dbReference type="GO" id="GO:0071897">
    <property type="term" value="P:DNA biosynthetic process"/>
    <property type="evidence" value="ECO:0007669"/>
    <property type="project" value="UniProtKB-ARBA"/>
</dbReference>
<accession>A0A087V0J4</accession>
<feature type="non-terminal residue" evidence="2">
    <location>
        <position position="224"/>
    </location>
</feature>
<evidence type="ECO:0000259" key="1">
    <source>
        <dbReference type="PROSITE" id="PS50878"/>
    </source>
</evidence>
<dbReference type="SUPFAM" id="SSF56672">
    <property type="entry name" value="DNA/RNA polymerases"/>
    <property type="match status" value="1"/>
</dbReference>
<dbReference type="InterPro" id="IPR043502">
    <property type="entry name" value="DNA/RNA_pol_sf"/>
</dbReference>
<proteinExistence type="predicted"/>